<dbReference type="Proteomes" id="UP000008021">
    <property type="component" value="Chromosome 1"/>
</dbReference>
<feature type="compositionally biased region" description="Low complexity" evidence="1">
    <location>
        <begin position="20"/>
        <end position="30"/>
    </location>
</feature>
<dbReference type="EnsemblPlants" id="OMERI01G21680.1">
    <property type="protein sequence ID" value="OMERI01G21680.1"/>
    <property type="gene ID" value="OMERI01G21680"/>
</dbReference>
<dbReference type="HOGENOM" id="CLU_2964804_0_0_1"/>
<name>A0A0E0C501_9ORYZ</name>
<sequence>MTRRIPIRRRAPLPPPSSPSEPSSPISSLRRSGEKEHRQALMPSSSSLANKGERVAWER</sequence>
<keyword evidence="3" id="KW-1185">Reference proteome</keyword>
<evidence type="ECO:0000256" key="1">
    <source>
        <dbReference type="SAM" id="MobiDB-lite"/>
    </source>
</evidence>
<reference evidence="2" key="2">
    <citation type="submission" date="2018-05" db="EMBL/GenBank/DDBJ databases">
        <title>OmerRS3 (Oryza meridionalis Reference Sequence Version 3).</title>
        <authorList>
            <person name="Zhang J."/>
            <person name="Kudrna D."/>
            <person name="Lee S."/>
            <person name="Talag J."/>
            <person name="Welchert J."/>
            <person name="Wing R.A."/>
        </authorList>
    </citation>
    <scope>NUCLEOTIDE SEQUENCE [LARGE SCALE GENOMIC DNA]</scope>
    <source>
        <strain evidence="2">cv. OR44</strain>
    </source>
</reference>
<reference evidence="2" key="1">
    <citation type="submission" date="2015-04" db="UniProtKB">
        <authorList>
            <consortium name="EnsemblPlants"/>
        </authorList>
    </citation>
    <scope>IDENTIFICATION</scope>
</reference>
<protein>
    <submittedName>
        <fullName evidence="2">Uncharacterized protein</fullName>
    </submittedName>
</protein>
<accession>A0A0E0C501</accession>
<evidence type="ECO:0000313" key="2">
    <source>
        <dbReference type="EnsemblPlants" id="OMERI01G21680.1"/>
    </source>
</evidence>
<evidence type="ECO:0000313" key="3">
    <source>
        <dbReference type="Proteomes" id="UP000008021"/>
    </source>
</evidence>
<proteinExistence type="predicted"/>
<dbReference type="AlphaFoldDB" id="A0A0E0C501"/>
<dbReference type="Gramene" id="OMERI01G21680.1">
    <property type="protein sequence ID" value="OMERI01G21680.1"/>
    <property type="gene ID" value="OMERI01G21680"/>
</dbReference>
<feature type="compositionally biased region" description="Basic residues" evidence="1">
    <location>
        <begin position="1"/>
        <end position="11"/>
    </location>
</feature>
<organism evidence="2">
    <name type="scientific">Oryza meridionalis</name>
    <dbReference type="NCBI Taxonomy" id="40149"/>
    <lineage>
        <taxon>Eukaryota</taxon>
        <taxon>Viridiplantae</taxon>
        <taxon>Streptophyta</taxon>
        <taxon>Embryophyta</taxon>
        <taxon>Tracheophyta</taxon>
        <taxon>Spermatophyta</taxon>
        <taxon>Magnoliopsida</taxon>
        <taxon>Liliopsida</taxon>
        <taxon>Poales</taxon>
        <taxon>Poaceae</taxon>
        <taxon>BOP clade</taxon>
        <taxon>Oryzoideae</taxon>
        <taxon>Oryzeae</taxon>
        <taxon>Oryzinae</taxon>
        <taxon>Oryza</taxon>
    </lineage>
</organism>
<feature type="region of interest" description="Disordered" evidence="1">
    <location>
        <begin position="1"/>
        <end position="59"/>
    </location>
</feature>